<gene>
    <name evidence="1" type="ORF">PM001_LOCUS5936</name>
</gene>
<evidence type="ECO:0000313" key="1">
    <source>
        <dbReference type="EMBL" id="CAK7919150.1"/>
    </source>
</evidence>
<comment type="caution">
    <text evidence="1">The sequence shown here is derived from an EMBL/GenBank/DDBJ whole genome shotgun (WGS) entry which is preliminary data.</text>
</comment>
<protein>
    <submittedName>
        <fullName evidence="1">Uncharacterized protein</fullName>
    </submittedName>
</protein>
<evidence type="ECO:0000313" key="2">
    <source>
        <dbReference type="Proteomes" id="UP001162060"/>
    </source>
</evidence>
<dbReference type="AlphaFoldDB" id="A0AAV1TGW1"/>
<accession>A0AAV1TGW1</accession>
<dbReference type="EMBL" id="CAKLBY020000048">
    <property type="protein sequence ID" value="CAK7919150.1"/>
    <property type="molecule type" value="Genomic_DNA"/>
</dbReference>
<proteinExistence type="predicted"/>
<organism evidence="1 2">
    <name type="scientific">Peronospora matthiolae</name>
    <dbReference type="NCBI Taxonomy" id="2874970"/>
    <lineage>
        <taxon>Eukaryota</taxon>
        <taxon>Sar</taxon>
        <taxon>Stramenopiles</taxon>
        <taxon>Oomycota</taxon>
        <taxon>Peronosporomycetes</taxon>
        <taxon>Peronosporales</taxon>
        <taxon>Peronosporaceae</taxon>
        <taxon>Peronospora</taxon>
    </lineage>
</organism>
<reference evidence="1" key="1">
    <citation type="submission" date="2024-01" db="EMBL/GenBank/DDBJ databases">
        <authorList>
            <person name="Webb A."/>
        </authorList>
    </citation>
    <scope>NUCLEOTIDE SEQUENCE</scope>
    <source>
        <strain evidence="1">Pm1</strain>
    </source>
</reference>
<name>A0AAV1TGW1_9STRA</name>
<sequence length="49" mass="5454">MCLSNLTSMTIVDDDVADAIAKQSARQSAREKTHSLKLFLKKENDADML</sequence>
<dbReference type="Proteomes" id="UP001162060">
    <property type="component" value="Unassembled WGS sequence"/>
</dbReference>